<dbReference type="EMBL" id="CAJVCH010006537">
    <property type="protein sequence ID" value="CAG7659343.1"/>
    <property type="molecule type" value="Genomic_DNA"/>
</dbReference>
<sequence>MEDLKRQRTPVRKALLKAVENLETELDNEHKTRVTIQQFFSRAIFQRYQLNNLDRRVDQCLLEANLSDEELNEEYETATEYVNRFSDVEVRVRNYFDLCSYETECDVSISHRESSSKNQYRLPKLEFKKFNGEAKDWLGFWSQFKQIDQNVSMVPEEKFQYLIQATTEGSRAREVVQSFPPSAENYPKVIKYLKERFGKDEILLEVYVRELLRLVLKNAMNPNEYSVISNLYDKLETQFRALETLGVTSDKFAAMLYPLVKSCLPEEIIRAWERNRCRVAGQDGTSKDRLSQLMDFLKGEVDGELRISMARTGFGVENNESKKMKFKSKRKTIEEMPTATDLFSGQQVLDDWLGNGIIEEVPVDELENSSHYLPHRAVIKDSSETTKVRPVFDVSSKPKGGVSQNDSLEKGRNLLELIPKIIIGFRMNSVATLKKLFDDVPGYLKDTSQLLLKSLYVDTCVTSLSSPSVVQRFIRDATHVMSEAQFNLRGWIWNEPQESSEEVGLEKKVPVLGLIWDVKKDVLSLDLRDLSDDALYPKILLQSTWKLKVGWDQELPEELTRNYLQWKSQLSLLKELKIPRWLFQETLDSRSWSLHTFTDASKLAYAAVVFIRAEGSSGTSVQLIQAKSRVAPVKSVTIPRLELLEMPKGQHVL</sequence>
<organism evidence="1 2">
    <name type="scientific">Allacma fusca</name>
    <dbReference type="NCBI Taxonomy" id="39272"/>
    <lineage>
        <taxon>Eukaryota</taxon>
        <taxon>Metazoa</taxon>
        <taxon>Ecdysozoa</taxon>
        <taxon>Arthropoda</taxon>
        <taxon>Hexapoda</taxon>
        <taxon>Collembola</taxon>
        <taxon>Symphypleona</taxon>
        <taxon>Sminthuridae</taxon>
        <taxon>Allacma</taxon>
    </lineage>
</organism>
<gene>
    <name evidence="1" type="ORF">AFUS01_LOCUS1168</name>
</gene>
<proteinExistence type="predicted"/>
<dbReference type="PANTHER" id="PTHR47331">
    <property type="entry name" value="PHD-TYPE DOMAIN-CONTAINING PROTEIN"/>
    <property type="match status" value="1"/>
</dbReference>
<dbReference type="OrthoDB" id="416987at2759"/>
<dbReference type="AlphaFoldDB" id="A0A8J2J616"/>
<evidence type="ECO:0000313" key="1">
    <source>
        <dbReference type="EMBL" id="CAG7659343.1"/>
    </source>
</evidence>
<dbReference type="InterPro" id="IPR008042">
    <property type="entry name" value="Retrotrans_Pao"/>
</dbReference>
<reference evidence="1" key="1">
    <citation type="submission" date="2021-06" db="EMBL/GenBank/DDBJ databases">
        <authorList>
            <person name="Hodson N. C."/>
            <person name="Mongue J. A."/>
            <person name="Jaron S. K."/>
        </authorList>
    </citation>
    <scope>NUCLEOTIDE SEQUENCE</scope>
</reference>
<dbReference type="Pfam" id="PF03564">
    <property type="entry name" value="DUF1759"/>
    <property type="match status" value="1"/>
</dbReference>
<dbReference type="Pfam" id="PF05380">
    <property type="entry name" value="Peptidase_A17"/>
    <property type="match status" value="1"/>
</dbReference>
<accession>A0A8J2J616</accession>
<name>A0A8J2J616_9HEXA</name>
<comment type="caution">
    <text evidence="1">The sequence shown here is derived from an EMBL/GenBank/DDBJ whole genome shotgun (WGS) entry which is preliminary data.</text>
</comment>
<evidence type="ECO:0000313" key="2">
    <source>
        <dbReference type="Proteomes" id="UP000708208"/>
    </source>
</evidence>
<dbReference type="InterPro" id="IPR005312">
    <property type="entry name" value="DUF1759"/>
</dbReference>
<keyword evidence="2" id="KW-1185">Reference proteome</keyword>
<protein>
    <submittedName>
        <fullName evidence="1">Uncharacterized protein</fullName>
    </submittedName>
</protein>
<dbReference type="Proteomes" id="UP000708208">
    <property type="component" value="Unassembled WGS sequence"/>
</dbReference>